<gene>
    <name evidence="1" type="ORF">GPA22_11120</name>
</gene>
<evidence type="ECO:0000313" key="2">
    <source>
        <dbReference type="Proteomes" id="UP000623795"/>
    </source>
</evidence>
<protein>
    <recommendedName>
        <fullName evidence="3">Transposase</fullName>
    </recommendedName>
</protein>
<dbReference type="RefSeq" id="WP_169256148.1">
    <property type="nucleotide sequence ID" value="NZ_WTVN01000015.1"/>
</dbReference>
<evidence type="ECO:0008006" key="3">
    <source>
        <dbReference type="Google" id="ProtNLM"/>
    </source>
</evidence>
<evidence type="ECO:0000313" key="1">
    <source>
        <dbReference type="EMBL" id="NMG44278.1"/>
    </source>
</evidence>
<proteinExistence type="predicted"/>
<name>A0ABX1PY37_9RHOO</name>
<dbReference type="EMBL" id="WTVN01000015">
    <property type="protein sequence ID" value="NMG44278.1"/>
    <property type="molecule type" value="Genomic_DNA"/>
</dbReference>
<keyword evidence="2" id="KW-1185">Reference proteome</keyword>
<accession>A0ABX1PY37</accession>
<dbReference type="Proteomes" id="UP000623795">
    <property type="component" value="Unassembled WGS sequence"/>
</dbReference>
<organism evidence="1 2">
    <name type="scientific">Aromatoleum toluvorans</name>
    <dbReference type="NCBI Taxonomy" id="92002"/>
    <lineage>
        <taxon>Bacteria</taxon>
        <taxon>Pseudomonadati</taxon>
        <taxon>Pseudomonadota</taxon>
        <taxon>Betaproteobacteria</taxon>
        <taxon>Rhodocyclales</taxon>
        <taxon>Rhodocyclaceae</taxon>
        <taxon>Aromatoleum</taxon>
    </lineage>
</organism>
<comment type="caution">
    <text evidence="1">The sequence shown here is derived from an EMBL/GenBank/DDBJ whole genome shotgun (WGS) entry which is preliminary data.</text>
</comment>
<reference evidence="1 2" key="1">
    <citation type="submission" date="2019-12" db="EMBL/GenBank/DDBJ databases">
        <title>Comparative genomics gives insights into the taxonomy of the Azoarcus-Aromatoleum group and reveals separate origins of nif in the plant-associated Azoarcus and non-plant-associated Aromatoleum sub-groups.</title>
        <authorList>
            <person name="Lafos M."/>
            <person name="Maluk M."/>
            <person name="Batista M."/>
            <person name="Junghare M."/>
            <person name="Carmona M."/>
            <person name="Faoro H."/>
            <person name="Cruz L.M."/>
            <person name="Battistoni F."/>
            <person name="De Souza E."/>
            <person name="Pedrosa F."/>
            <person name="Chen W.-M."/>
            <person name="Poole P.S."/>
            <person name="Dixon R.A."/>
            <person name="James E.K."/>
        </authorList>
    </citation>
    <scope>NUCLEOTIDE SEQUENCE [LARGE SCALE GENOMIC DNA]</scope>
    <source>
        <strain evidence="1 2">Td21</strain>
    </source>
</reference>
<sequence length="70" mass="7783">MQQTSGREHGPHFATEKCANATPDMLRRNRKTIARRYAGLVAEGGKPLFSTALRVRQCTIHAGKKMLTLC</sequence>